<name>A0A7R8VE89_TIMDO</name>
<dbReference type="Pfam" id="PF00079">
    <property type="entry name" value="Serpin"/>
    <property type="match status" value="2"/>
</dbReference>
<feature type="domain" description="Serpin" evidence="5">
    <location>
        <begin position="43"/>
        <end position="521"/>
    </location>
</feature>
<dbReference type="GO" id="GO:0004867">
    <property type="term" value="F:serine-type endopeptidase inhibitor activity"/>
    <property type="evidence" value="ECO:0007669"/>
    <property type="project" value="UniProtKB-KW"/>
</dbReference>
<dbReference type="Gene3D" id="3.30.497.10">
    <property type="entry name" value="Antithrombin, subunit I, domain 2"/>
    <property type="match status" value="2"/>
</dbReference>
<dbReference type="InterPro" id="IPR036186">
    <property type="entry name" value="Serpin_sf"/>
</dbReference>
<dbReference type="SMART" id="SM00093">
    <property type="entry name" value="SERPIN"/>
    <property type="match status" value="1"/>
</dbReference>
<evidence type="ECO:0000256" key="4">
    <source>
        <dbReference type="SAM" id="SignalP"/>
    </source>
</evidence>
<evidence type="ECO:0000313" key="6">
    <source>
        <dbReference type="EMBL" id="CAD7196166.1"/>
    </source>
</evidence>
<accession>A0A7R8VE89</accession>
<sequence>MLLLLLMLVALSHQQCLTQDDTKLQTDPKARLTLYAGQQEFSLDMLRVVSNMNKNTNIFFSPSSVYSALLLAYFGAANQTEHSLKKTLHIDADQDKLSTMQAYRLERFFQAMRAANGSGSYELRSPSRIYLSNNLRLRECMEQLFHDEVVQINFLGDPENSRLAINEWVEQQTKRLIKNLISEGKVTPSTSLILVNAAYFKGLWQSQFLAQHTRNEVFFISASEKTLVPMMKQKGTFNHIVSERLGAHVLELPYKGKDVSMFLFLPPFVKNNAVDSLIKQLDHESLAEIIAEDGLFARQVEIMVPKFSIEQELDLTPVHCRETGQMRQVQHLNTGLPHNVMTPRFESCCTNCYPMAPPRNTRNIVWYGCVMLIFLTSYSPANGSHNTMRQIRISLVAYREQRNCAFYTRVPEAPPDDPPQSPDVNVAQILEQMGVGDLFTETANLSGFTGQRGLLFDDAVHKARIEVDEKGTEAAAATAMLFFRSSRPLNPLRFVCNHPFMYLLFDRVSQTVLFMGIYRRPN</sequence>
<dbReference type="CDD" id="cd19594">
    <property type="entry name" value="serpin_crustaceans_chelicerates_insects"/>
    <property type="match status" value="1"/>
</dbReference>
<keyword evidence="4" id="KW-0732">Signal</keyword>
<evidence type="ECO:0000256" key="2">
    <source>
        <dbReference type="ARBA" id="ARBA00022900"/>
    </source>
</evidence>
<comment type="similarity">
    <text evidence="3">Belongs to the serpin family.</text>
</comment>
<dbReference type="InterPro" id="IPR023796">
    <property type="entry name" value="Serpin_dom"/>
</dbReference>
<protein>
    <recommendedName>
        <fullName evidence="5">Serpin domain-containing protein</fullName>
    </recommendedName>
</protein>
<dbReference type="InterPro" id="IPR042178">
    <property type="entry name" value="Serpin_sf_1"/>
</dbReference>
<evidence type="ECO:0000259" key="5">
    <source>
        <dbReference type="SMART" id="SM00093"/>
    </source>
</evidence>
<organism evidence="6">
    <name type="scientific">Timema douglasi</name>
    <name type="common">Walking stick</name>
    <dbReference type="NCBI Taxonomy" id="61478"/>
    <lineage>
        <taxon>Eukaryota</taxon>
        <taxon>Metazoa</taxon>
        <taxon>Ecdysozoa</taxon>
        <taxon>Arthropoda</taxon>
        <taxon>Hexapoda</taxon>
        <taxon>Insecta</taxon>
        <taxon>Pterygota</taxon>
        <taxon>Neoptera</taxon>
        <taxon>Polyneoptera</taxon>
        <taxon>Phasmatodea</taxon>
        <taxon>Timematodea</taxon>
        <taxon>Timematoidea</taxon>
        <taxon>Timematidae</taxon>
        <taxon>Timema</taxon>
    </lineage>
</organism>
<proteinExistence type="inferred from homology"/>
<feature type="chain" id="PRO_5030990623" description="Serpin domain-containing protein" evidence="4">
    <location>
        <begin position="19"/>
        <end position="522"/>
    </location>
</feature>
<dbReference type="PANTHER" id="PTHR11461">
    <property type="entry name" value="SERINE PROTEASE INHIBITOR, SERPIN"/>
    <property type="match status" value="1"/>
</dbReference>
<reference evidence="6" key="1">
    <citation type="submission" date="2020-11" db="EMBL/GenBank/DDBJ databases">
        <authorList>
            <person name="Tran Van P."/>
        </authorList>
    </citation>
    <scope>NUCLEOTIDE SEQUENCE</scope>
</reference>
<dbReference type="PANTHER" id="PTHR11461:SF278">
    <property type="entry name" value="SERINE PROTEASE INHIBITOR 88EA"/>
    <property type="match status" value="1"/>
</dbReference>
<dbReference type="EMBL" id="OA565032">
    <property type="protein sequence ID" value="CAD7196166.1"/>
    <property type="molecule type" value="Genomic_DNA"/>
</dbReference>
<dbReference type="GO" id="GO:0005615">
    <property type="term" value="C:extracellular space"/>
    <property type="evidence" value="ECO:0007669"/>
    <property type="project" value="InterPro"/>
</dbReference>
<feature type="signal peptide" evidence="4">
    <location>
        <begin position="1"/>
        <end position="18"/>
    </location>
</feature>
<evidence type="ECO:0000256" key="1">
    <source>
        <dbReference type="ARBA" id="ARBA00022690"/>
    </source>
</evidence>
<dbReference type="Gene3D" id="2.30.39.10">
    <property type="entry name" value="Alpha-1-antitrypsin, domain 1"/>
    <property type="match status" value="2"/>
</dbReference>
<dbReference type="PROSITE" id="PS00284">
    <property type="entry name" value="SERPIN"/>
    <property type="match status" value="1"/>
</dbReference>
<dbReference type="InterPro" id="IPR023795">
    <property type="entry name" value="Serpin_CS"/>
</dbReference>
<dbReference type="InterPro" id="IPR000215">
    <property type="entry name" value="Serpin_fam"/>
</dbReference>
<keyword evidence="2" id="KW-0722">Serine protease inhibitor</keyword>
<evidence type="ECO:0000256" key="3">
    <source>
        <dbReference type="RuleBase" id="RU000411"/>
    </source>
</evidence>
<dbReference type="InterPro" id="IPR042185">
    <property type="entry name" value="Serpin_sf_2"/>
</dbReference>
<gene>
    <name evidence="6" type="ORF">TDIB3V08_LOCUS2522</name>
</gene>
<keyword evidence="1" id="KW-0646">Protease inhibitor</keyword>
<dbReference type="AlphaFoldDB" id="A0A7R8VE89"/>
<dbReference type="SUPFAM" id="SSF56574">
    <property type="entry name" value="Serpins"/>
    <property type="match status" value="2"/>
</dbReference>